<keyword evidence="2" id="KW-1133">Transmembrane helix</keyword>
<organism evidence="3 4">
    <name type="scientific">Ollibium composti</name>
    <dbReference type="NCBI Taxonomy" id="2675109"/>
    <lineage>
        <taxon>Bacteria</taxon>
        <taxon>Pseudomonadati</taxon>
        <taxon>Pseudomonadota</taxon>
        <taxon>Alphaproteobacteria</taxon>
        <taxon>Hyphomicrobiales</taxon>
        <taxon>Phyllobacteriaceae</taxon>
        <taxon>Ollibium</taxon>
    </lineage>
</organism>
<dbReference type="EMBL" id="SSNY01000004">
    <property type="protein sequence ID" value="THF57837.1"/>
    <property type="molecule type" value="Genomic_DNA"/>
</dbReference>
<feature type="region of interest" description="Disordered" evidence="1">
    <location>
        <begin position="49"/>
        <end position="69"/>
    </location>
</feature>
<feature type="transmembrane region" description="Helical" evidence="2">
    <location>
        <begin position="15"/>
        <end position="33"/>
    </location>
</feature>
<accession>A0ABY2QA95</accession>
<evidence type="ECO:0000256" key="1">
    <source>
        <dbReference type="SAM" id="MobiDB-lite"/>
    </source>
</evidence>
<keyword evidence="2" id="KW-0472">Membrane</keyword>
<keyword evidence="2" id="KW-0812">Transmembrane</keyword>
<evidence type="ECO:0000313" key="4">
    <source>
        <dbReference type="Proteomes" id="UP000306441"/>
    </source>
</evidence>
<dbReference type="InterPro" id="IPR008621">
    <property type="entry name" value="Cbb3-typ_cyt_oxidase_comp"/>
</dbReference>
<protein>
    <submittedName>
        <fullName evidence="3">Cbb3-type cytochrome c oxidase subunit 3</fullName>
    </submittedName>
</protein>
<keyword evidence="4" id="KW-1185">Reference proteome</keyword>
<sequence length="69" mass="7642">MEIAHDAVVAFSKSWGLFYLVGFSLCVVAYAYWPGNRKAFTHAKMSVLDDDDRPLGDRPLGDRPLGPEA</sequence>
<dbReference type="Pfam" id="PF05545">
    <property type="entry name" value="FixQ"/>
    <property type="match status" value="1"/>
</dbReference>
<dbReference type="CDD" id="cd01324">
    <property type="entry name" value="cbb3_Oxidase_CcoQ"/>
    <property type="match status" value="1"/>
</dbReference>
<dbReference type="Proteomes" id="UP000306441">
    <property type="component" value="Unassembled WGS sequence"/>
</dbReference>
<evidence type="ECO:0000313" key="3">
    <source>
        <dbReference type="EMBL" id="THF57837.1"/>
    </source>
</evidence>
<dbReference type="RefSeq" id="WP_136356202.1">
    <property type="nucleotide sequence ID" value="NZ_SSNY01000004.1"/>
</dbReference>
<name>A0ABY2QA95_9HYPH</name>
<proteinExistence type="predicted"/>
<reference evidence="3 4" key="1">
    <citation type="submission" date="2019-04" db="EMBL/GenBank/DDBJ databases">
        <title>Mesorhizobium composti sp. nov., isolated from compost.</title>
        <authorList>
            <person name="Lin S.-Y."/>
            <person name="Hameed A."/>
            <person name="Hsieh Y.-T."/>
            <person name="Young C.-C."/>
        </authorList>
    </citation>
    <scope>NUCLEOTIDE SEQUENCE [LARGE SCALE GENOMIC DNA]</scope>
    <source>
        <strain evidence="3 4">CC-YTH430</strain>
    </source>
</reference>
<evidence type="ECO:0000256" key="2">
    <source>
        <dbReference type="SAM" id="Phobius"/>
    </source>
</evidence>
<gene>
    <name evidence="3" type="ORF">E6C48_08815</name>
</gene>
<comment type="caution">
    <text evidence="3">The sequence shown here is derived from an EMBL/GenBank/DDBJ whole genome shotgun (WGS) entry which is preliminary data.</text>
</comment>